<keyword evidence="4" id="KW-1185">Reference proteome</keyword>
<keyword evidence="2" id="KW-0472">Membrane</keyword>
<organism evidence="3 4">
    <name type="scientific">Tetranychus urticae</name>
    <name type="common">Two-spotted spider mite</name>
    <dbReference type="NCBI Taxonomy" id="32264"/>
    <lineage>
        <taxon>Eukaryota</taxon>
        <taxon>Metazoa</taxon>
        <taxon>Ecdysozoa</taxon>
        <taxon>Arthropoda</taxon>
        <taxon>Chelicerata</taxon>
        <taxon>Arachnida</taxon>
        <taxon>Acari</taxon>
        <taxon>Acariformes</taxon>
        <taxon>Trombidiformes</taxon>
        <taxon>Prostigmata</taxon>
        <taxon>Eleutherengona</taxon>
        <taxon>Raphignathae</taxon>
        <taxon>Tetranychoidea</taxon>
        <taxon>Tetranychidae</taxon>
        <taxon>Tetranychus</taxon>
    </lineage>
</organism>
<dbReference type="EnsemblMetazoa" id="tetur01g09870.1">
    <property type="protein sequence ID" value="tetur01g09870.1"/>
    <property type="gene ID" value="tetur01g09870"/>
</dbReference>
<dbReference type="HOGENOM" id="CLU_589678_0_0_1"/>
<feature type="region of interest" description="Disordered" evidence="1">
    <location>
        <begin position="433"/>
        <end position="464"/>
    </location>
</feature>
<accession>T1JSA9</accession>
<dbReference type="AlphaFoldDB" id="T1JSA9"/>
<keyword evidence="2" id="KW-0812">Transmembrane</keyword>
<evidence type="ECO:0000256" key="1">
    <source>
        <dbReference type="SAM" id="MobiDB-lite"/>
    </source>
</evidence>
<sequence length="464" mass="52519">MAEKQVTGGVERGAPGISTECNVYPYTVIVASMAGKTGLHMFTEGKRWTEKTVCLQKQVVGSYWMLGSLLEIIETLIDGSNEIDQLLHYTSKNCKLTQSTSINTSTPGPTSTLNPKNPTPFEFEFRSLKIVKPSVAIKNLTRPLDDFFHIGVYFVLHKDQTFSNPKTTIKSSPESFLTKQIAEANKVLSRYTIALYLIDYIFIQSPFPSPTYYNIYKRVTNILSTTIGFPVITIFVDEKVPNQWHVTKNNTFAPCGPTFFHWNPTLTSIDQTTNETRRIRFLYGNVIFKLFNSDTAVCTLCKDACFKELADKQWTEVKFYHSECLHQNMRESYYLGPFTCFTVLPMFTRRPHCGNGVIEGKEQCDCIGPCGHCRFNCTLKPRKQSASSSFITPSFKIAVLGVAFLALLVSGTFLLLRDSGKILAFFGSPTPIDRFRPDPQQQQQQQQQQQLQQPPELQMNKSKA</sequence>
<evidence type="ECO:0000256" key="2">
    <source>
        <dbReference type="SAM" id="Phobius"/>
    </source>
</evidence>
<reference evidence="4" key="1">
    <citation type="submission" date="2011-08" db="EMBL/GenBank/DDBJ databases">
        <authorList>
            <person name="Rombauts S."/>
        </authorList>
    </citation>
    <scope>NUCLEOTIDE SEQUENCE</scope>
    <source>
        <strain evidence="4">London</strain>
    </source>
</reference>
<evidence type="ECO:0000313" key="4">
    <source>
        <dbReference type="Proteomes" id="UP000015104"/>
    </source>
</evidence>
<reference evidence="3" key="2">
    <citation type="submission" date="2015-06" db="UniProtKB">
        <authorList>
            <consortium name="EnsemblMetazoa"/>
        </authorList>
    </citation>
    <scope>IDENTIFICATION</scope>
</reference>
<keyword evidence="2" id="KW-1133">Transmembrane helix</keyword>
<proteinExistence type="predicted"/>
<feature type="compositionally biased region" description="Low complexity" evidence="1">
    <location>
        <begin position="439"/>
        <end position="458"/>
    </location>
</feature>
<feature type="transmembrane region" description="Helical" evidence="2">
    <location>
        <begin position="397"/>
        <end position="416"/>
    </location>
</feature>
<protein>
    <submittedName>
        <fullName evidence="3">Uncharacterized protein</fullName>
    </submittedName>
</protein>
<dbReference type="EMBL" id="CAEY01000459">
    <property type="status" value="NOT_ANNOTATED_CDS"/>
    <property type="molecule type" value="Genomic_DNA"/>
</dbReference>
<name>T1JSA9_TETUR</name>
<dbReference type="Proteomes" id="UP000015104">
    <property type="component" value="Unassembled WGS sequence"/>
</dbReference>
<evidence type="ECO:0000313" key="3">
    <source>
        <dbReference type="EnsemblMetazoa" id="tetur01g09870.1"/>
    </source>
</evidence>